<dbReference type="OrthoDB" id="3541089at2"/>
<protein>
    <submittedName>
        <fullName evidence="1">Uncharacterized protein</fullName>
    </submittedName>
</protein>
<proteinExistence type="predicted"/>
<dbReference type="Proteomes" id="UP000253094">
    <property type="component" value="Unassembled WGS sequence"/>
</dbReference>
<reference evidence="1 2" key="1">
    <citation type="submission" date="2018-06" db="EMBL/GenBank/DDBJ databases">
        <title>Sphaerisporangium craniellae sp. nov., isolated from a marine sponge in the South China Sea.</title>
        <authorList>
            <person name="Li L."/>
        </authorList>
    </citation>
    <scope>NUCLEOTIDE SEQUENCE [LARGE SCALE GENOMIC DNA]</scope>
    <source>
        <strain evidence="1 2">CCTCC AA 208026</strain>
    </source>
</reference>
<evidence type="ECO:0000313" key="2">
    <source>
        <dbReference type="Proteomes" id="UP000253094"/>
    </source>
</evidence>
<gene>
    <name evidence="1" type="ORF">DQ384_05330</name>
</gene>
<organism evidence="1 2">
    <name type="scientific">Sphaerisporangium album</name>
    <dbReference type="NCBI Taxonomy" id="509200"/>
    <lineage>
        <taxon>Bacteria</taxon>
        <taxon>Bacillati</taxon>
        <taxon>Actinomycetota</taxon>
        <taxon>Actinomycetes</taxon>
        <taxon>Streptosporangiales</taxon>
        <taxon>Streptosporangiaceae</taxon>
        <taxon>Sphaerisporangium</taxon>
    </lineage>
</organism>
<dbReference type="RefSeq" id="WP_114027580.1">
    <property type="nucleotide sequence ID" value="NZ_QOIL01000003.1"/>
</dbReference>
<comment type="caution">
    <text evidence="1">The sequence shown here is derived from an EMBL/GenBank/DDBJ whole genome shotgun (WGS) entry which is preliminary data.</text>
</comment>
<dbReference type="AlphaFoldDB" id="A0A367FQS5"/>
<accession>A0A367FQS5</accession>
<sequence length="89" mass="10748">MRRYQEPAKVRLTEGVPVMFVAWNRPYQVEEVLFYWEESEPWWTPENASKPWEELRVRHYQVVARRLRAAEVELVQRGARGWFVEGVAD</sequence>
<evidence type="ECO:0000313" key="1">
    <source>
        <dbReference type="EMBL" id="RCG31965.1"/>
    </source>
</evidence>
<name>A0A367FQS5_9ACTN</name>
<keyword evidence="2" id="KW-1185">Reference proteome</keyword>
<dbReference type="EMBL" id="QOIL01000003">
    <property type="protein sequence ID" value="RCG31965.1"/>
    <property type="molecule type" value="Genomic_DNA"/>
</dbReference>